<accession>A0A7X3KQ97</accession>
<dbReference type="RefSeq" id="WP_160416966.1">
    <property type="nucleotide sequence ID" value="NZ_WTKP01000001.1"/>
</dbReference>
<protein>
    <submittedName>
        <fullName evidence="1">Uncharacterized protein</fullName>
    </submittedName>
</protein>
<name>A0A7X3KQ97_9GAMM</name>
<gene>
    <name evidence="1" type="ORF">GPM19_00645</name>
</gene>
<organism evidence="1 2">
    <name type="scientific">Vreelandella zhuhanensis</name>
    <dbReference type="NCBI Taxonomy" id="2684210"/>
    <lineage>
        <taxon>Bacteria</taxon>
        <taxon>Pseudomonadati</taxon>
        <taxon>Pseudomonadota</taxon>
        <taxon>Gammaproteobacteria</taxon>
        <taxon>Oceanospirillales</taxon>
        <taxon>Halomonadaceae</taxon>
        <taxon>Vreelandella</taxon>
    </lineage>
</organism>
<comment type="caution">
    <text evidence="1">The sequence shown here is derived from an EMBL/GenBank/DDBJ whole genome shotgun (WGS) entry which is preliminary data.</text>
</comment>
<proteinExistence type="predicted"/>
<evidence type="ECO:0000313" key="1">
    <source>
        <dbReference type="EMBL" id="MWJ26727.1"/>
    </source>
</evidence>
<dbReference type="Proteomes" id="UP000437638">
    <property type="component" value="Unassembled WGS sequence"/>
</dbReference>
<sequence>MARISEKNARFRSKETICNDLARVLSADLSYGTKFAVVSEITWVWSEFDGKHKGCKYWSSKALQSGLPYRELVHEHIVPKKILINSIINDIENSPQKIYGFLQRFCVGVVVTRDEDFLLNAAGLRSKMPENWDGRDPWARYSEVEIRVEKLDT</sequence>
<dbReference type="AlphaFoldDB" id="A0A7X3KQ97"/>
<evidence type="ECO:0000313" key="2">
    <source>
        <dbReference type="Proteomes" id="UP000437638"/>
    </source>
</evidence>
<keyword evidence="2" id="KW-1185">Reference proteome</keyword>
<dbReference type="EMBL" id="WTKP01000001">
    <property type="protein sequence ID" value="MWJ26727.1"/>
    <property type="molecule type" value="Genomic_DNA"/>
</dbReference>
<reference evidence="1 2" key="1">
    <citation type="submission" date="2019-12" db="EMBL/GenBank/DDBJ databases">
        <title>Halomonas rutogse sp. nov. isolated from two lakes on Tibetan Plateau.</title>
        <authorList>
            <person name="Gao P."/>
        </authorList>
    </citation>
    <scope>NUCLEOTIDE SEQUENCE [LARGE SCALE GENOMIC DNA]</scope>
    <source>
        <strain evidence="1 2">ZH2S</strain>
    </source>
</reference>